<gene>
    <name evidence="2" type="ORF">ACHAXA_000023</name>
</gene>
<protein>
    <submittedName>
        <fullName evidence="2">Uncharacterized protein</fullName>
    </submittedName>
</protein>
<sequence>MTTTPPAADGDYHFTLVPMLLSMSHVHLASRAVSKAIAMGGIGYHSSSSLSPEYHFWRSLHHWPRNPIAHSLFANYRRMNGSSSLASMCDMYQRLLILNGALDVEYIGGDVDHVDNEEGEEKNEDETENDDGVYSSSSVKATA</sequence>
<dbReference type="EMBL" id="JALLPB020000010">
    <property type="protein sequence ID" value="KAL3826959.1"/>
    <property type="molecule type" value="Genomic_DNA"/>
</dbReference>
<keyword evidence="3" id="KW-1185">Reference proteome</keyword>
<comment type="caution">
    <text evidence="2">The sequence shown here is derived from an EMBL/GenBank/DDBJ whole genome shotgun (WGS) entry which is preliminary data.</text>
</comment>
<evidence type="ECO:0000313" key="3">
    <source>
        <dbReference type="Proteomes" id="UP001530377"/>
    </source>
</evidence>
<feature type="compositionally biased region" description="Polar residues" evidence="1">
    <location>
        <begin position="134"/>
        <end position="143"/>
    </location>
</feature>
<proteinExistence type="predicted"/>
<organism evidence="2 3">
    <name type="scientific">Cyclostephanos tholiformis</name>
    <dbReference type="NCBI Taxonomy" id="382380"/>
    <lineage>
        <taxon>Eukaryota</taxon>
        <taxon>Sar</taxon>
        <taxon>Stramenopiles</taxon>
        <taxon>Ochrophyta</taxon>
        <taxon>Bacillariophyta</taxon>
        <taxon>Coscinodiscophyceae</taxon>
        <taxon>Thalassiosirophycidae</taxon>
        <taxon>Stephanodiscales</taxon>
        <taxon>Stephanodiscaceae</taxon>
        <taxon>Cyclostephanos</taxon>
    </lineage>
</organism>
<dbReference type="AlphaFoldDB" id="A0ABD3SQS1"/>
<dbReference type="Proteomes" id="UP001530377">
    <property type="component" value="Unassembled WGS sequence"/>
</dbReference>
<evidence type="ECO:0000256" key="1">
    <source>
        <dbReference type="SAM" id="MobiDB-lite"/>
    </source>
</evidence>
<accession>A0ABD3SQS1</accession>
<name>A0ABD3SQS1_9STRA</name>
<feature type="compositionally biased region" description="Acidic residues" evidence="1">
    <location>
        <begin position="117"/>
        <end position="131"/>
    </location>
</feature>
<evidence type="ECO:0000313" key="2">
    <source>
        <dbReference type="EMBL" id="KAL3826959.1"/>
    </source>
</evidence>
<feature type="region of interest" description="Disordered" evidence="1">
    <location>
        <begin position="113"/>
        <end position="143"/>
    </location>
</feature>
<reference evidence="2 3" key="1">
    <citation type="submission" date="2024-10" db="EMBL/GenBank/DDBJ databases">
        <title>Updated reference genomes for cyclostephanoid diatoms.</title>
        <authorList>
            <person name="Roberts W.R."/>
            <person name="Alverson A.J."/>
        </authorList>
    </citation>
    <scope>NUCLEOTIDE SEQUENCE [LARGE SCALE GENOMIC DNA]</scope>
    <source>
        <strain evidence="2 3">AJA228-03</strain>
    </source>
</reference>